<dbReference type="EMBL" id="PJQY01000170">
    <property type="protein sequence ID" value="PQQ16913.1"/>
    <property type="molecule type" value="Genomic_DNA"/>
</dbReference>
<dbReference type="Proteomes" id="UP000250321">
    <property type="component" value="Unassembled WGS sequence"/>
</dbReference>
<accession>A0A314ZEN5</accession>
<keyword evidence="3" id="KW-1185">Reference proteome</keyword>
<dbReference type="AlphaFoldDB" id="A0A314ZEN5"/>
<comment type="caution">
    <text evidence="2">The sequence shown here is derived from an EMBL/GenBank/DDBJ whole genome shotgun (WGS) entry which is preliminary data.</text>
</comment>
<name>A0A314ZEN5_PRUYE</name>
<feature type="region of interest" description="Disordered" evidence="1">
    <location>
        <begin position="11"/>
        <end position="42"/>
    </location>
</feature>
<protein>
    <submittedName>
        <fullName evidence="2">Uncharacterized protein</fullName>
    </submittedName>
</protein>
<organism evidence="2 3">
    <name type="scientific">Prunus yedoensis var. nudiflora</name>
    <dbReference type="NCBI Taxonomy" id="2094558"/>
    <lineage>
        <taxon>Eukaryota</taxon>
        <taxon>Viridiplantae</taxon>
        <taxon>Streptophyta</taxon>
        <taxon>Embryophyta</taxon>
        <taxon>Tracheophyta</taxon>
        <taxon>Spermatophyta</taxon>
        <taxon>Magnoliopsida</taxon>
        <taxon>eudicotyledons</taxon>
        <taxon>Gunneridae</taxon>
        <taxon>Pentapetalae</taxon>
        <taxon>rosids</taxon>
        <taxon>fabids</taxon>
        <taxon>Rosales</taxon>
        <taxon>Rosaceae</taxon>
        <taxon>Amygdaloideae</taxon>
        <taxon>Amygdaleae</taxon>
        <taxon>Prunus</taxon>
    </lineage>
</organism>
<evidence type="ECO:0000313" key="3">
    <source>
        <dbReference type="Proteomes" id="UP000250321"/>
    </source>
</evidence>
<evidence type="ECO:0000313" key="2">
    <source>
        <dbReference type="EMBL" id="PQQ16913.1"/>
    </source>
</evidence>
<gene>
    <name evidence="2" type="ORF">Pyn_08908</name>
</gene>
<evidence type="ECO:0000256" key="1">
    <source>
        <dbReference type="SAM" id="MobiDB-lite"/>
    </source>
</evidence>
<feature type="compositionally biased region" description="Low complexity" evidence="1">
    <location>
        <begin position="16"/>
        <end position="34"/>
    </location>
</feature>
<reference evidence="2 3" key="1">
    <citation type="submission" date="2018-02" db="EMBL/GenBank/DDBJ databases">
        <title>Draft genome of wild Prunus yedoensis var. nudiflora.</title>
        <authorList>
            <person name="Baek S."/>
            <person name="Kim J.-H."/>
            <person name="Choi K."/>
            <person name="Kim G.-B."/>
            <person name="Cho A."/>
            <person name="Jang H."/>
            <person name="Shin C.-H."/>
            <person name="Yu H.-J."/>
            <person name="Mun J.-H."/>
        </authorList>
    </citation>
    <scope>NUCLEOTIDE SEQUENCE [LARGE SCALE GENOMIC DNA]</scope>
    <source>
        <strain evidence="3">cv. Jeju island</strain>
        <tissue evidence="2">Leaf</tissue>
    </source>
</reference>
<proteinExistence type="predicted"/>
<sequence length="74" mass="7536">MCVCAGSINLSDHDFAGSSPADSPSGGAPTSPSAKPKSLCSSSGPVFQGFLHREENCFVYVLQKLIACASAATE</sequence>